<proteinExistence type="predicted"/>
<dbReference type="EMBL" id="JANIEX010000094">
    <property type="protein sequence ID" value="KAJ3573695.1"/>
    <property type="molecule type" value="Genomic_DNA"/>
</dbReference>
<protein>
    <recommendedName>
        <fullName evidence="4">BTB domain-containing protein</fullName>
    </recommendedName>
</protein>
<feature type="region of interest" description="Disordered" evidence="1">
    <location>
        <begin position="71"/>
        <end position="117"/>
    </location>
</feature>
<dbReference type="InterPro" id="IPR011333">
    <property type="entry name" value="SKP1/BTB/POZ_sf"/>
</dbReference>
<keyword evidence="3" id="KW-1185">Reference proteome</keyword>
<dbReference type="Gene3D" id="3.30.710.10">
    <property type="entry name" value="Potassium Channel Kv1.1, Chain A"/>
    <property type="match status" value="1"/>
</dbReference>
<accession>A0AAD5VYP7</accession>
<name>A0AAD5VYP7_9AGAR</name>
<gene>
    <name evidence="2" type="ORF">NP233_g2260</name>
</gene>
<organism evidence="2 3">
    <name type="scientific">Leucocoprinus birnbaumii</name>
    <dbReference type="NCBI Taxonomy" id="56174"/>
    <lineage>
        <taxon>Eukaryota</taxon>
        <taxon>Fungi</taxon>
        <taxon>Dikarya</taxon>
        <taxon>Basidiomycota</taxon>
        <taxon>Agaricomycotina</taxon>
        <taxon>Agaricomycetes</taxon>
        <taxon>Agaricomycetidae</taxon>
        <taxon>Agaricales</taxon>
        <taxon>Agaricineae</taxon>
        <taxon>Agaricaceae</taxon>
        <taxon>Leucocoprinus</taxon>
    </lineage>
</organism>
<dbReference type="Proteomes" id="UP001213000">
    <property type="component" value="Unassembled WGS sequence"/>
</dbReference>
<evidence type="ECO:0000256" key="1">
    <source>
        <dbReference type="SAM" id="MobiDB-lite"/>
    </source>
</evidence>
<sequence length="325" mass="35376">MTPSSFVDAKFYLFSAKSRGRPARPKAVYARSALLAESSEYLKNLLSSETGFSGGTTCNLRGSASEEIAKLDPDSFDYDSDSDLEDDDEDGSDYLITESTGKGKAEETPGGTSSGGLAPATAFGVSSSQDGTAYAINGTAYKTWRAFIFHTYTGEIDFSQLRSQRLDALLEPASPGQAACSPKSMYRFADYADIPALKSLAKEGIKTSLSTSNIITELFSSFTHKYQEIIELEVEFLVENFTSSVSRDFNEMLKMIVLGTKPHCFRVLAFAFRRLLGDNTEKAWALLDKGAGGFEEAMTPIGLDRPVYRASSSQSSESGREVLFD</sequence>
<reference evidence="2" key="1">
    <citation type="submission" date="2022-07" db="EMBL/GenBank/DDBJ databases">
        <title>Genome Sequence of Leucocoprinus birnbaumii.</title>
        <authorList>
            <person name="Buettner E."/>
        </authorList>
    </citation>
    <scope>NUCLEOTIDE SEQUENCE</scope>
    <source>
        <strain evidence="2">VT141</strain>
    </source>
</reference>
<evidence type="ECO:0000313" key="3">
    <source>
        <dbReference type="Proteomes" id="UP001213000"/>
    </source>
</evidence>
<dbReference type="AlphaFoldDB" id="A0AAD5VYP7"/>
<evidence type="ECO:0000313" key="2">
    <source>
        <dbReference type="EMBL" id="KAJ3573695.1"/>
    </source>
</evidence>
<feature type="compositionally biased region" description="Acidic residues" evidence="1">
    <location>
        <begin position="74"/>
        <end position="92"/>
    </location>
</feature>
<evidence type="ECO:0008006" key="4">
    <source>
        <dbReference type="Google" id="ProtNLM"/>
    </source>
</evidence>
<comment type="caution">
    <text evidence="2">The sequence shown here is derived from an EMBL/GenBank/DDBJ whole genome shotgun (WGS) entry which is preliminary data.</text>
</comment>